<name>A0A6C0AKH1_9ZZZZ</name>
<proteinExistence type="predicted"/>
<dbReference type="EMBL" id="MN740676">
    <property type="protein sequence ID" value="QHS80278.1"/>
    <property type="molecule type" value="Genomic_DNA"/>
</dbReference>
<reference evidence="1" key="1">
    <citation type="journal article" date="2020" name="Nature">
        <title>Giant virus diversity and host interactions through global metagenomics.</title>
        <authorList>
            <person name="Schulz F."/>
            <person name="Roux S."/>
            <person name="Paez-Espino D."/>
            <person name="Jungbluth S."/>
            <person name="Walsh D.A."/>
            <person name="Denef V.J."/>
            <person name="McMahon K.D."/>
            <person name="Konstantinidis K.T."/>
            <person name="Eloe-Fadrosh E.A."/>
            <person name="Kyrpides N.C."/>
            <person name="Woyke T."/>
        </authorList>
    </citation>
    <scope>NUCLEOTIDE SEQUENCE</scope>
    <source>
        <strain evidence="1">GVMAG-S-1039698-54</strain>
    </source>
</reference>
<evidence type="ECO:0000313" key="1">
    <source>
        <dbReference type="EMBL" id="QHS80278.1"/>
    </source>
</evidence>
<dbReference type="AlphaFoldDB" id="A0A6C0AKH1"/>
<accession>A0A6C0AKH1</accession>
<protein>
    <submittedName>
        <fullName evidence="1">Uncharacterized protein</fullName>
    </submittedName>
</protein>
<sequence>MLSRLLYFNDEVICTFLDCLLKKKSLEETYFWICEYYYSEFIDETWEYLFKIYYDFYAIYHPKLESFIVENYNKYQKDNSINYILNCVKTLYYSTPNPIVFCIRHMEYKIMSIYVGRVPKWLKALNIEEKKHINLIRSIKEFQWDNIDKLLLYLNKCSDWEKCYRDVIVYFKTVIDIKNNTILKDIPYNNKKHILLATIIYCCIDVKNIKKIKKLHNFNNDVEVIHSFDETISIYKILKKYRKYYISQHIGCFSLYRYRINMKPSEILYNWNYYCYKTPIWNQRIKHYNGRQYSLKKTLKFPDDNMYESFYNKYNYEPDEQDIETQKKSLITIEKTNIKYWLSSIFDNSIYYDSLPDTIYY</sequence>
<organism evidence="1">
    <name type="scientific">viral metagenome</name>
    <dbReference type="NCBI Taxonomy" id="1070528"/>
    <lineage>
        <taxon>unclassified sequences</taxon>
        <taxon>metagenomes</taxon>
        <taxon>organismal metagenomes</taxon>
    </lineage>
</organism>